<keyword evidence="2" id="KW-1185">Reference proteome</keyword>
<sequence length="504" mass="54106">MAVTSTTAPDGAHTAVCGRRIRERTLGQAGSPEPVPHGLVELIAKEIAAHCGHRPLKSFRMAMGWTVAEAVKAAHDLVDRENLRKVGLTERSWKDWEAGRAPSPEYQDLLCRLLCTGPVQLGLAADYTPRPAWADSPDSAKLPAGPADAQTGLEEVAVTKRRTALMLTGLALATPANAARALDQAAAEAMEFTRQAEASSLGAGTLDHLDRAVTDFNDAYSVKPPQQVFADALDYRRKVDALLKAQHTHEQGRELFAYAGWLSELLAWLAHDLGSPQTGLAFANDAFVHGQQAGHGELCAWAMDAAASINLYEHRPDRALDAARRGLTQAPSTHPLTVRLHAQAARAAAADGDADRFTASLRAAENAHRFLPVRMAHRFGLDPLPLADYALTSYPATAFIWLGQAENARQHAEHALQVYEAAPAASRSPSREAIARIDLALAHALLGAPADAVALGTEALDSDRVVDSVRNRANDLTTYLARRYPGHSAAGELRERLTTLSIPA</sequence>
<organism evidence="1 2">
    <name type="scientific">Kitasatospora viridis</name>
    <dbReference type="NCBI Taxonomy" id="281105"/>
    <lineage>
        <taxon>Bacteria</taxon>
        <taxon>Bacillati</taxon>
        <taxon>Actinomycetota</taxon>
        <taxon>Actinomycetes</taxon>
        <taxon>Kitasatosporales</taxon>
        <taxon>Streptomycetaceae</taxon>
        <taxon>Kitasatospora</taxon>
    </lineage>
</organism>
<dbReference type="Proteomes" id="UP000317940">
    <property type="component" value="Unassembled WGS sequence"/>
</dbReference>
<proteinExistence type="predicted"/>
<dbReference type="EMBL" id="VIWT01000001">
    <property type="protein sequence ID" value="TWG01579.1"/>
    <property type="molecule type" value="Genomic_DNA"/>
</dbReference>
<comment type="caution">
    <text evidence="1">The sequence shown here is derived from an EMBL/GenBank/DDBJ whole genome shotgun (WGS) entry which is preliminary data.</text>
</comment>
<dbReference type="AlphaFoldDB" id="A0A561UQH5"/>
<gene>
    <name evidence="1" type="ORF">FHX73_115480</name>
</gene>
<accession>A0A561UQH5</accession>
<dbReference type="RefSeq" id="WP_246213744.1">
    <property type="nucleotide sequence ID" value="NZ_BAAAMZ010000007.1"/>
</dbReference>
<evidence type="ECO:0000313" key="1">
    <source>
        <dbReference type="EMBL" id="TWG01579.1"/>
    </source>
</evidence>
<reference evidence="1 2" key="1">
    <citation type="submission" date="2019-06" db="EMBL/GenBank/DDBJ databases">
        <title>Sequencing the genomes of 1000 actinobacteria strains.</title>
        <authorList>
            <person name="Klenk H.-P."/>
        </authorList>
    </citation>
    <scope>NUCLEOTIDE SEQUENCE [LARGE SCALE GENOMIC DNA]</scope>
    <source>
        <strain evidence="1 2">DSM 44826</strain>
    </source>
</reference>
<evidence type="ECO:0008006" key="3">
    <source>
        <dbReference type="Google" id="ProtNLM"/>
    </source>
</evidence>
<name>A0A561UQH5_9ACTN</name>
<protein>
    <recommendedName>
        <fullName evidence="3">HTH cro/C1-type domain-containing protein</fullName>
    </recommendedName>
</protein>
<evidence type="ECO:0000313" key="2">
    <source>
        <dbReference type="Proteomes" id="UP000317940"/>
    </source>
</evidence>